<dbReference type="InterPro" id="IPR050172">
    <property type="entry name" value="SsuD_RutA_monooxygenase"/>
</dbReference>
<evidence type="ECO:0000256" key="1">
    <source>
        <dbReference type="ARBA" id="ARBA00022630"/>
    </source>
</evidence>
<keyword evidence="3" id="KW-0560">Oxidoreductase</keyword>
<accession>A0A937W5F6</accession>
<dbReference type="EMBL" id="VGLS01000606">
    <property type="protein sequence ID" value="MBM3225535.1"/>
    <property type="molecule type" value="Genomic_DNA"/>
</dbReference>
<feature type="domain" description="Luciferase-like" evidence="5">
    <location>
        <begin position="1"/>
        <end position="137"/>
    </location>
</feature>
<evidence type="ECO:0000313" key="6">
    <source>
        <dbReference type="EMBL" id="MBM3225535.1"/>
    </source>
</evidence>
<evidence type="ECO:0000256" key="4">
    <source>
        <dbReference type="ARBA" id="ARBA00023033"/>
    </source>
</evidence>
<reference evidence="6" key="1">
    <citation type="submission" date="2019-03" db="EMBL/GenBank/DDBJ databases">
        <title>Lake Tanganyika Metagenome-Assembled Genomes (MAGs).</title>
        <authorList>
            <person name="Tran P."/>
        </authorList>
    </citation>
    <scope>NUCLEOTIDE SEQUENCE</scope>
    <source>
        <strain evidence="6">K_DeepCast_65m_m2_066</strain>
    </source>
</reference>
<comment type="caution">
    <text evidence="6">The sequence shown here is derived from an EMBL/GenBank/DDBJ whole genome shotgun (WGS) entry which is preliminary data.</text>
</comment>
<dbReference type="AlphaFoldDB" id="A0A937W5F6"/>
<evidence type="ECO:0000256" key="3">
    <source>
        <dbReference type="ARBA" id="ARBA00023002"/>
    </source>
</evidence>
<dbReference type="PANTHER" id="PTHR42847">
    <property type="entry name" value="ALKANESULFONATE MONOOXYGENASE"/>
    <property type="match status" value="1"/>
</dbReference>
<dbReference type="Proteomes" id="UP000712673">
    <property type="component" value="Unassembled WGS sequence"/>
</dbReference>
<name>A0A937W5F6_UNCTE</name>
<dbReference type="PANTHER" id="PTHR42847:SF4">
    <property type="entry name" value="ALKANESULFONATE MONOOXYGENASE-RELATED"/>
    <property type="match status" value="1"/>
</dbReference>
<dbReference type="InterPro" id="IPR011251">
    <property type="entry name" value="Luciferase-like_dom"/>
</dbReference>
<evidence type="ECO:0000313" key="7">
    <source>
        <dbReference type="Proteomes" id="UP000712673"/>
    </source>
</evidence>
<dbReference type="SUPFAM" id="SSF51679">
    <property type="entry name" value="Bacterial luciferase-like"/>
    <property type="match status" value="1"/>
</dbReference>
<keyword evidence="4" id="KW-0503">Monooxygenase</keyword>
<evidence type="ECO:0000256" key="2">
    <source>
        <dbReference type="ARBA" id="ARBA00022643"/>
    </source>
</evidence>
<feature type="non-terminal residue" evidence="6">
    <location>
        <position position="138"/>
    </location>
</feature>
<gene>
    <name evidence="6" type="ORF">FJZ47_17290</name>
</gene>
<protein>
    <submittedName>
        <fullName evidence="6">LLM class flavin-dependent oxidoreductase</fullName>
    </submittedName>
</protein>
<dbReference type="InterPro" id="IPR036661">
    <property type="entry name" value="Luciferase-like_sf"/>
</dbReference>
<dbReference type="GO" id="GO:0008726">
    <property type="term" value="F:alkanesulfonate monooxygenase activity"/>
    <property type="evidence" value="ECO:0007669"/>
    <property type="project" value="TreeGrafter"/>
</dbReference>
<keyword evidence="2" id="KW-0288">FMN</keyword>
<keyword evidence="1" id="KW-0285">Flavoprotein</keyword>
<organism evidence="6 7">
    <name type="scientific">Tectimicrobiota bacterium</name>
    <dbReference type="NCBI Taxonomy" id="2528274"/>
    <lineage>
        <taxon>Bacteria</taxon>
        <taxon>Pseudomonadati</taxon>
        <taxon>Nitrospinota/Tectimicrobiota group</taxon>
        <taxon>Candidatus Tectimicrobiota</taxon>
    </lineage>
</organism>
<evidence type="ECO:0000259" key="5">
    <source>
        <dbReference type="Pfam" id="PF00296"/>
    </source>
</evidence>
<proteinExistence type="predicted"/>
<dbReference type="Gene3D" id="3.20.20.30">
    <property type="entry name" value="Luciferase-like domain"/>
    <property type="match status" value="1"/>
</dbReference>
<dbReference type="Pfam" id="PF00296">
    <property type="entry name" value="Bac_luciferase"/>
    <property type="match status" value="1"/>
</dbReference>
<dbReference type="GO" id="GO:0046306">
    <property type="term" value="P:alkanesulfonate catabolic process"/>
    <property type="evidence" value="ECO:0007669"/>
    <property type="project" value="TreeGrafter"/>
</dbReference>
<sequence>MRFGLFTSTTGITWPQLQSLWQHLERTGWDAACVTDHFMPNTRNPVDDTLECWTALAGLALSTQRLRIGTLVAGNTYRHPAVVAKMATTVDILSGGRLICGMGAAWQRNEHTAYGIPFYTVGERLNRLEEACQVLLGL</sequence>